<reference evidence="1 2" key="1">
    <citation type="submission" date="2017-07" db="EMBL/GenBank/DDBJ databases">
        <title>The complete genome sequence of Bacillus mesonae strain H20-5, an efficient strain improving plant abiotic stress resistance.</title>
        <authorList>
            <person name="Kim S.Y."/>
            <person name="Song H."/>
            <person name="Sang M.K."/>
            <person name="Weon H.-Y."/>
            <person name="Song J."/>
        </authorList>
    </citation>
    <scope>NUCLEOTIDE SEQUENCE [LARGE SCALE GENOMIC DNA]</scope>
    <source>
        <strain evidence="1 2">H20-5</strain>
    </source>
</reference>
<sequence length="157" mass="18267">MSMKNLEELKVELAYLIGMNHELYEKNVLPVMNMKIEEFLNVFEDYFRERGFVVRRKDDSVRVSFDILNFKAAFNDNHDILIMKGREKIALIQVKFNGEGELIEDFDGESAAQIEMEIEKQKQLTAYLKNPEVFYAGGESGPRFDNPLTILMSIFNV</sequence>
<dbReference type="EMBL" id="CP022572">
    <property type="protein sequence ID" value="AZU62760.1"/>
    <property type="molecule type" value="Genomic_DNA"/>
</dbReference>
<accession>A0A3T0I003</accession>
<proteinExistence type="predicted"/>
<dbReference type="AlphaFoldDB" id="A0A3T0I003"/>
<dbReference type="OrthoDB" id="2931367at2"/>
<dbReference type="RefSeq" id="WP_127487601.1">
    <property type="nucleotide sequence ID" value="NZ_CP022572.1"/>
</dbReference>
<protein>
    <submittedName>
        <fullName evidence="1">Uncharacterized protein</fullName>
    </submittedName>
</protein>
<evidence type="ECO:0000313" key="1">
    <source>
        <dbReference type="EMBL" id="AZU62760.1"/>
    </source>
</evidence>
<gene>
    <name evidence="1" type="ORF">CHR53_16645</name>
</gene>
<keyword evidence="2" id="KW-1185">Reference proteome</keyword>
<dbReference type="Proteomes" id="UP000282892">
    <property type="component" value="Chromosome"/>
</dbReference>
<evidence type="ECO:0000313" key="2">
    <source>
        <dbReference type="Proteomes" id="UP000282892"/>
    </source>
</evidence>
<name>A0A3T0I003_9BACI</name>
<dbReference type="KEGG" id="nmk:CHR53_16645"/>
<organism evidence="1 2">
    <name type="scientific">Neobacillus mesonae</name>
    <dbReference type="NCBI Taxonomy" id="1193713"/>
    <lineage>
        <taxon>Bacteria</taxon>
        <taxon>Bacillati</taxon>
        <taxon>Bacillota</taxon>
        <taxon>Bacilli</taxon>
        <taxon>Bacillales</taxon>
        <taxon>Bacillaceae</taxon>
        <taxon>Neobacillus</taxon>
    </lineage>
</organism>